<dbReference type="Pfam" id="PF00132">
    <property type="entry name" value="Hexapep"/>
    <property type="match status" value="3"/>
</dbReference>
<dbReference type="InterPro" id="IPR001451">
    <property type="entry name" value="Hexapep"/>
</dbReference>
<dbReference type="PANTHER" id="PTHR43300:SF4">
    <property type="entry name" value="ACYL-[ACYL-CARRIER-PROTEIN]--UDP-N-ACETYLGLUCOSAMINE O-ACYLTRANSFERASE"/>
    <property type="match status" value="1"/>
</dbReference>
<keyword evidence="6" id="KW-1185">Reference proteome</keyword>
<keyword evidence="4" id="KW-0012">Acyltransferase</keyword>
<evidence type="ECO:0000256" key="1">
    <source>
        <dbReference type="ARBA" id="ARBA00007274"/>
    </source>
</evidence>
<dbReference type="PROSITE" id="PS00101">
    <property type="entry name" value="HEXAPEP_TRANSFERASES"/>
    <property type="match status" value="1"/>
</dbReference>
<dbReference type="CDD" id="cd03358">
    <property type="entry name" value="LbH_WxcM_N_like"/>
    <property type="match status" value="1"/>
</dbReference>
<dbReference type="EMBL" id="CP076680">
    <property type="protein sequence ID" value="QWU98910.1"/>
    <property type="molecule type" value="Genomic_DNA"/>
</dbReference>
<gene>
    <name evidence="5" type="ORF">KQR59_07340</name>
</gene>
<dbReference type="InterPro" id="IPR018357">
    <property type="entry name" value="Hexapep_transf_CS"/>
</dbReference>
<dbReference type="GO" id="GO:0016746">
    <property type="term" value="F:acyltransferase activity"/>
    <property type="evidence" value="ECO:0007669"/>
    <property type="project" value="UniProtKB-KW"/>
</dbReference>
<dbReference type="InterPro" id="IPR050179">
    <property type="entry name" value="Trans_hexapeptide_repeat"/>
</dbReference>
<reference evidence="5 6" key="1">
    <citation type="submission" date="2021-06" db="EMBL/GenBank/DDBJ databases">
        <title>Ulceroglandular infection and bacteremia caused by Francisella salimarina in an immunocompromised patient, France.</title>
        <authorList>
            <person name="Hennebique A."/>
            <person name="Caspar Y."/>
            <person name="Maurin M."/>
            <person name="Boisset S."/>
            <person name="Pelloux I."/>
            <person name="Gallego-Hernanz M.P."/>
            <person name="Burucoa C."/>
            <person name="Cazenave-Roblot F."/>
            <person name="Plouzeau C."/>
            <person name="Rammaert B."/>
        </authorList>
    </citation>
    <scope>NUCLEOTIDE SEQUENCE [LARGE SCALE GENOMIC DNA]</scope>
    <source>
        <strain evidence="5 6">CHUGA-F75</strain>
    </source>
</reference>
<evidence type="ECO:0000256" key="3">
    <source>
        <dbReference type="ARBA" id="ARBA00022737"/>
    </source>
</evidence>
<dbReference type="AlphaFoldDB" id="A0AAJ4TKJ0"/>
<evidence type="ECO:0000313" key="6">
    <source>
        <dbReference type="Proteomes" id="UP000683421"/>
    </source>
</evidence>
<keyword evidence="2" id="KW-0808">Transferase</keyword>
<dbReference type="PANTHER" id="PTHR43300">
    <property type="entry name" value="ACETYLTRANSFERASE"/>
    <property type="match status" value="1"/>
</dbReference>
<dbReference type="KEGG" id="fsr:KQR59_07340"/>
<protein>
    <submittedName>
        <fullName evidence="5">N-acetyltransferase</fullName>
    </submittedName>
</protein>
<proteinExistence type="inferred from homology"/>
<dbReference type="RefSeq" id="WP_013922632.1">
    <property type="nucleotide sequence ID" value="NZ_CP076680.1"/>
</dbReference>
<name>A0AAJ4TKJ0_9GAMM</name>
<organism evidence="5 6">
    <name type="scientific">Francisella salimarina</name>
    <dbReference type="NCBI Taxonomy" id="2599927"/>
    <lineage>
        <taxon>Bacteria</taxon>
        <taxon>Pseudomonadati</taxon>
        <taxon>Pseudomonadota</taxon>
        <taxon>Gammaproteobacteria</taxon>
        <taxon>Thiotrichales</taxon>
        <taxon>Francisellaceae</taxon>
        <taxon>Francisella</taxon>
    </lineage>
</organism>
<sequence>MNNFIHPLSDVQSKKIGADTKIWQFVVVLKGATIGDNCNICSHCLIENEVVIGNNVTVKSGVQVWDGITIENDVFIGPNVTFTNDKMPRSKQYISDYPKTIVKQGASIGANSTILPGVVVGENVMIGAGSVVTKDIPDNELWLGNPAKFFKKV</sequence>
<dbReference type="Gene3D" id="2.160.10.10">
    <property type="entry name" value="Hexapeptide repeat proteins"/>
    <property type="match status" value="1"/>
</dbReference>
<dbReference type="Proteomes" id="UP000683421">
    <property type="component" value="Chromosome"/>
</dbReference>
<keyword evidence="3" id="KW-0677">Repeat</keyword>
<evidence type="ECO:0000313" key="5">
    <source>
        <dbReference type="EMBL" id="QWU98910.1"/>
    </source>
</evidence>
<evidence type="ECO:0000256" key="4">
    <source>
        <dbReference type="ARBA" id="ARBA00023315"/>
    </source>
</evidence>
<dbReference type="InterPro" id="IPR011004">
    <property type="entry name" value="Trimer_LpxA-like_sf"/>
</dbReference>
<accession>A0AAJ4TKJ0</accession>
<dbReference type="SUPFAM" id="SSF51161">
    <property type="entry name" value="Trimeric LpxA-like enzymes"/>
    <property type="match status" value="1"/>
</dbReference>
<evidence type="ECO:0000256" key="2">
    <source>
        <dbReference type="ARBA" id="ARBA00022679"/>
    </source>
</evidence>
<comment type="similarity">
    <text evidence="1">Belongs to the transferase hexapeptide repeat family.</text>
</comment>